<dbReference type="AlphaFoldDB" id="A0A6J6UR47"/>
<dbReference type="CDD" id="cd06558">
    <property type="entry name" value="crotonase-like"/>
    <property type="match status" value="1"/>
</dbReference>
<dbReference type="PANTHER" id="PTHR11941:SF169">
    <property type="entry name" value="(7AS)-7A-METHYL-1,5-DIOXO-2,3,5,6,7,7A-HEXAHYDRO-1H-INDENE-CARBOXYL-COA HYDROLASE"/>
    <property type="match status" value="1"/>
</dbReference>
<dbReference type="PANTHER" id="PTHR11941">
    <property type="entry name" value="ENOYL-COA HYDRATASE-RELATED"/>
    <property type="match status" value="1"/>
</dbReference>
<name>A0A6J6UR47_9ZZZZ</name>
<evidence type="ECO:0000313" key="4">
    <source>
        <dbReference type="EMBL" id="CAB4761655.1"/>
    </source>
</evidence>
<dbReference type="InterPro" id="IPR001753">
    <property type="entry name" value="Enoyl-CoA_hydra/iso"/>
</dbReference>
<gene>
    <name evidence="4" type="ORF">UFOPK2855_00697</name>
</gene>
<dbReference type="SUPFAM" id="SSF52096">
    <property type="entry name" value="ClpP/crotonase"/>
    <property type="match status" value="1"/>
</dbReference>
<evidence type="ECO:0000256" key="3">
    <source>
        <dbReference type="ARBA" id="ARBA00023239"/>
    </source>
</evidence>
<dbReference type="GO" id="GO:0016829">
    <property type="term" value="F:lyase activity"/>
    <property type="evidence" value="ECO:0007669"/>
    <property type="project" value="UniProtKB-KW"/>
</dbReference>
<dbReference type="Pfam" id="PF00378">
    <property type="entry name" value="ECH_1"/>
    <property type="match status" value="1"/>
</dbReference>
<keyword evidence="2" id="KW-0443">Lipid metabolism</keyword>
<accession>A0A6J6UR47</accession>
<reference evidence="4" key="1">
    <citation type="submission" date="2020-05" db="EMBL/GenBank/DDBJ databases">
        <authorList>
            <person name="Chiriac C."/>
            <person name="Salcher M."/>
            <person name="Ghai R."/>
            <person name="Kavagutti S V."/>
        </authorList>
    </citation>
    <scope>NUCLEOTIDE SEQUENCE</scope>
</reference>
<dbReference type="InterPro" id="IPR018376">
    <property type="entry name" value="Enoyl-CoA_hyd/isom_CS"/>
</dbReference>
<keyword evidence="3" id="KW-0456">Lyase</keyword>
<dbReference type="GO" id="GO:0006635">
    <property type="term" value="P:fatty acid beta-oxidation"/>
    <property type="evidence" value="ECO:0007669"/>
    <property type="project" value="TreeGrafter"/>
</dbReference>
<dbReference type="InterPro" id="IPR029045">
    <property type="entry name" value="ClpP/crotonase-like_dom_sf"/>
</dbReference>
<dbReference type="EMBL" id="CAEZZK010000122">
    <property type="protein sequence ID" value="CAB4761655.1"/>
    <property type="molecule type" value="Genomic_DNA"/>
</dbReference>
<protein>
    <submittedName>
        <fullName evidence="4">Unannotated protein</fullName>
    </submittedName>
</protein>
<organism evidence="4">
    <name type="scientific">freshwater metagenome</name>
    <dbReference type="NCBI Taxonomy" id="449393"/>
    <lineage>
        <taxon>unclassified sequences</taxon>
        <taxon>metagenomes</taxon>
        <taxon>ecological metagenomes</taxon>
    </lineage>
</organism>
<sequence length="337" mass="36474">MLPTINPADATRLAFGVNSIVSPQTTAIIETPNNEYPKRLARLAQFEINARLTRIGSLAIELSSSFVTELALALFVLWRCVREFICVYVTGWFLMTVQLNWGESVLVATIDRPERRNAVDQLTLFELASALDESVTRKTRVVIITGTAPAFCSGADLSGVRETEFTDALHKFLVQLATLPSVTIAAIAGPALGAGAQIAMSCDLRVATAQSVIGVPAARLGLVVNHWTVERLARECSWPVARAMLLAARNYSGAELASFGSVHRLGELEDAINWANEIALLAPLSMAGHKAALNASSRAPEIDQLVQSARDRAWASSDVEEGRSAFIEKRQAKFKGE</sequence>
<comment type="similarity">
    <text evidence="1">Belongs to the enoyl-CoA hydratase/isomerase family.</text>
</comment>
<evidence type="ECO:0000256" key="2">
    <source>
        <dbReference type="ARBA" id="ARBA00023098"/>
    </source>
</evidence>
<evidence type="ECO:0000256" key="1">
    <source>
        <dbReference type="ARBA" id="ARBA00005254"/>
    </source>
</evidence>
<dbReference type="Gene3D" id="3.90.226.10">
    <property type="entry name" value="2-enoyl-CoA Hydratase, Chain A, domain 1"/>
    <property type="match status" value="1"/>
</dbReference>
<dbReference type="PROSITE" id="PS00166">
    <property type="entry name" value="ENOYL_COA_HYDRATASE"/>
    <property type="match status" value="1"/>
</dbReference>
<proteinExistence type="inferred from homology"/>